<dbReference type="OrthoDB" id="9768769at2"/>
<dbReference type="InterPro" id="IPR041062">
    <property type="entry name" value="Csm1_B"/>
</dbReference>
<name>A0A327Y8A1_9BACL</name>
<feature type="domain" description="GGDEF" evidence="12">
    <location>
        <begin position="470"/>
        <end position="618"/>
    </location>
</feature>
<dbReference type="GO" id="GO:0016740">
    <property type="term" value="F:transferase activity"/>
    <property type="evidence" value="ECO:0007669"/>
    <property type="project" value="UniProtKB-KW"/>
</dbReference>
<evidence type="ECO:0000256" key="1">
    <source>
        <dbReference type="ARBA" id="ARBA00005700"/>
    </source>
</evidence>
<evidence type="ECO:0000259" key="12">
    <source>
        <dbReference type="PROSITE" id="PS50887"/>
    </source>
</evidence>
<evidence type="ECO:0000256" key="7">
    <source>
        <dbReference type="ARBA" id="ARBA00022801"/>
    </source>
</evidence>
<dbReference type="Pfam" id="PF18211">
    <property type="entry name" value="Csm1_B"/>
    <property type="match status" value="1"/>
</dbReference>
<dbReference type="GO" id="GO:0005524">
    <property type="term" value="F:ATP binding"/>
    <property type="evidence" value="ECO:0007669"/>
    <property type="project" value="UniProtKB-KW"/>
</dbReference>
<dbReference type="Gene3D" id="3.30.70.270">
    <property type="match status" value="1"/>
</dbReference>
<keyword evidence="5" id="KW-0547">Nucleotide-binding</keyword>
<reference evidence="13 14" key="1">
    <citation type="submission" date="2018-06" db="EMBL/GenBank/DDBJ databases">
        <title>Genomic Encyclopedia of Type Strains, Phase III (KMG-III): the genomes of soil and plant-associated and newly described type strains.</title>
        <authorList>
            <person name="Whitman W."/>
        </authorList>
    </citation>
    <scope>NUCLEOTIDE SEQUENCE [LARGE SCALE GENOMIC DNA]</scope>
    <source>
        <strain evidence="13 14">CGMCC 1.8979</strain>
    </source>
</reference>
<accession>A0A327Y8A1</accession>
<dbReference type="PANTHER" id="PTHR36528:SF1">
    <property type="entry name" value="CRISPR SYSTEM SINGLE-STRAND-SPECIFIC DEOXYRIBONUCLEASE CAS10_CSM1 (SUBTYPE III-A)"/>
    <property type="match status" value="1"/>
</dbReference>
<keyword evidence="10" id="KW-0051">Antiviral defense</keyword>
<dbReference type="Proteomes" id="UP000248555">
    <property type="component" value="Unassembled WGS sequence"/>
</dbReference>
<dbReference type="InterPro" id="IPR043128">
    <property type="entry name" value="Rev_trsase/Diguanyl_cyclase"/>
</dbReference>
<dbReference type="Pfam" id="PF22335">
    <property type="entry name" value="Cas10-Cmr2_palm2"/>
    <property type="match status" value="1"/>
</dbReference>
<comment type="similarity">
    <text evidence="1">Belongs to the CRISPR-associated Cas10/Csm1 family.</text>
</comment>
<dbReference type="InterPro" id="IPR000160">
    <property type="entry name" value="GGDEF_dom"/>
</dbReference>
<evidence type="ECO:0000256" key="9">
    <source>
        <dbReference type="ARBA" id="ARBA00022840"/>
    </source>
</evidence>
<keyword evidence="3" id="KW-0808">Transferase</keyword>
<evidence type="ECO:0000256" key="10">
    <source>
        <dbReference type="ARBA" id="ARBA00023118"/>
    </source>
</evidence>
<dbReference type="GO" id="GO:0004527">
    <property type="term" value="F:exonuclease activity"/>
    <property type="evidence" value="ECO:0007669"/>
    <property type="project" value="UniProtKB-KW"/>
</dbReference>
<evidence type="ECO:0000256" key="3">
    <source>
        <dbReference type="ARBA" id="ARBA00022679"/>
    </source>
</evidence>
<evidence type="ECO:0000256" key="8">
    <source>
        <dbReference type="ARBA" id="ARBA00022839"/>
    </source>
</evidence>
<keyword evidence="4" id="KW-0540">Nuclease</keyword>
<evidence type="ECO:0000256" key="11">
    <source>
        <dbReference type="ARBA" id="ARBA00032922"/>
    </source>
</evidence>
<dbReference type="InterPro" id="IPR054767">
    <property type="entry name" value="Cas10-Cmr2_palm2"/>
</dbReference>
<keyword evidence="7" id="KW-0378">Hydrolase</keyword>
<evidence type="ECO:0000256" key="2">
    <source>
        <dbReference type="ARBA" id="ARBA00014333"/>
    </source>
</evidence>
<dbReference type="PANTHER" id="PTHR36528">
    <property type="entry name" value="CRISPR SYSTEM SINGLE-STRAND-SPECIFIC DEOXYRIBONUCLEASE CAS10/CSM1 (SUBTYPE III-A)"/>
    <property type="match status" value="1"/>
</dbReference>
<dbReference type="GO" id="GO:0051607">
    <property type="term" value="P:defense response to virus"/>
    <property type="evidence" value="ECO:0007669"/>
    <property type="project" value="UniProtKB-KW"/>
</dbReference>
<comment type="caution">
    <text evidence="13">The sequence shown here is derived from an EMBL/GenBank/DDBJ whole genome shotgun (WGS) entry which is preliminary data.</text>
</comment>
<gene>
    <name evidence="13" type="ORF">B0I26_11280</name>
</gene>
<dbReference type="NCBIfam" id="TIGR02578">
    <property type="entry name" value="cas_TM1811_Csm1"/>
    <property type="match status" value="1"/>
</dbReference>
<dbReference type="RefSeq" id="WP_111645889.1">
    <property type="nucleotide sequence ID" value="NZ_QLMH01000012.1"/>
</dbReference>
<dbReference type="InterPro" id="IPR013408">
    <property type="entry name" value="Cas10/Csm1"/>
</dbReference>
<evidence type="ECO:0000256" key="6">
    <source>
        <dbReference type="ARBA" id="ARBA00022759"/>
    </source>
</evidence>
<evidence type="ECO:0000313" key="14">
    <source>
        <dbReference type="Proteomes" id="UP000248555"/>
    </source>
</evidence>
<evidence type="ECO:0000256" key="5">
    <source>
        <dbReference type="ARBA" id="ARBA00022741"/>
    </source>
</evidence>
<dbReference type="PROSITE" id="PS50887">
    <property type="entry name" value="GGDEF"/>
    <property type="match status" value="1"/>
</dbReference>
<proteinExistence type="inferred from homology"/>
<dbReference type="GO" id="GO:0004519">
    <property type="term" value="F:endonuclease activity"/>
    <property type="evidence" value="ECO:0007669"/>
    <property type="project" value="UniProtKB-KW"/>
</dbReference>
<protein>
    <recommendedName>
        <fullName evidence="2">CRISPR system single-strand-specific deoxyribonuclease Cas10/Csm1 (subtype III-A)</fullName>
    </recommendedName>
    <alternativeName>
        <fullName evidence="11">Cyclic oligoadenylate synthase</fullName>
    </alternativeName>
</protein>
<evidence type="ECO:0000256" key="4">
    <source>
        <dbReference type="ARBA" id="ARBA00022722"/>
    </source>
</evidence>
<evidence type="ECO:0000313" key="13">
    <source>
        <dbReference type="EMBL" id="RAK17358.1"/>
    </source>
</evidence>
<dbReference type="AlphaFoldDB" id="A0A327Y8A1"/>
<sequence>MNKNPNFQYVEKALIKILMNRFSAFLPQDDLRKIKECLSMSNFSYDLIEDTSLFELIEEGTGRFPSPLRSIFSQLSLSHEKPIPSYYAPMPLHEPFMTPSEVPPSLNTLENYWKTIAKEFCRFWSNCPDDAQVRISYFLYWADQWLSNIPVGSKKESVPLSVYIRLVASIASVIQKGEHLTLLMGDISGIQRYLFDISRIGGGSVAKLLRARSFSLGLIADAAAYDLLERLGLPVWNLVLSAGGVFYLLAPKGIDTFIEQWKKEINQNLYEKYHGTIVLHTSKTEVSLHHLENDFPSCLTNLFQQIRKSKSRSFEEILIQDGKWNEDVFIHPVNTTEEFCKSCRRYPADAGNKERICKYCQEDEKIGKLIPKTKYIVFHQRNGDISIFPNVSVSLIQEEEDIPADSKWIVIINQHPIPQKGVPIQQRWMTNYIPTAPKGGCNHCKEQGLFTEEGTPLSFNCLASLAKGKERIAYLKADVDRLGMLFSFGLRNKDERYTLDEIMTLSRYLERFFAGHVNEMLEKKYRNIYTVFSGGDDLFLIGPWNEVIEFVKEIHQQFVTYVGGNTDVTLSAGIEIVRSRIPLPHVTKMVEEQLEFAKEKPGYNRKLEGRNQIAIRRKPVEWGDFEKILSEAKRLGKWCLKGCISSSFLHKLYYFANMYQSLQKGQGSAFKLVPLLNDQIQRNITGTFENKQQEIENWFSQLLQIDVAEVRWKWAHMKLILEVAQLYRESEEEDSYGNQNIS</sequence>
<organism evidence="13 14">
    <name type="scientific">Paranoxybacillus vitaminiphilus</name>
    <dbReference type="NCBI Taxonomy" id="581036"/>
    <lineage>
        <taxon>Bacteria</taxon>
        <taxon>Bacillati</taxon>
        <taxon>Bacillota</taxon>
        <taxon>Bacilli</taxon>
        <taxon>Bacillales</taxon>
        <taxon>Anoxybacillaceae</taxon>
        <taxon>Paranoxybacillus</taxon>
    </lineage>
</organism>
<dbReference type="EMBL" id="QLMH01000012">
    <property type="protein sequence ID" value="RAK17358.1"/>
    <property type="molecule type" value="Genomic_DNA"/>
</dbReference>
<keyword evidence="6" id="KW-0255">Endonuclease</keyword>
<keyword evidence="14" id="KW-1185">Reference proteome</keyword>
<keyword evidence="8" id="KW-0269">Exonuclease</keyword>
<dbReference type="InterPro" id="IPR052117">
    <property type="entry name" value="Cas10/Csm1_subtype-III-A"/>
</dbReference>
<keyword evidence="9" id="KW-0067">ATP-binding</keyword>